<evidence type="ECO:0000313" key="1">
    <source>
        <dbReference type="EMBL" id="QRD06296.1"/>
    </source>
</evidence>
<sequence>MLEKLYLDVCPLAHLSTRCRCSTTNTNGYPGSPANGQSKTTRPAINASTTSCILCFPCFANTLAVLSASPCQKAILVLL</sequence>
<proteinExistence type="predicted"/>
<dbReference type="EMBL" id="CP069042">
    <property type="protein sequence ID" value="QRD06296.1"/>
    <property type="molecule type" value="Genomic_DNA"/>
</dbReference>
<name>A0A7U2IAL8_PHANO</name>
<dbReference type="VEuPathDB" id="FungiDB:JI435_423210"/>
<evidence type="ECO:0000313" key="2">
    <source>
        <dbReference type="Proteomes" id="UP000663193"/>
    </source>
</evidence>
<organism evidence="1 2">
    <name type="scientific">Phaeosphaeria nodorum (strain SN15 / ATCC MYA-4574 / FGSC 10173)</name>
    <name type="common">Glume blotch fungus</name>
    <name type="synonym">Parastagonospora nodorum</name>
    <dbReference type="NCBI Taxonomy" id="321614"/>
    <lineage>
        <taxon>Eukaryota</taxon>
        <taxon>Fungi</taxon>
        <taxon>Dikarya</taxon>
        <taxon>Ascomycota</taxon>
        <taxon>Pezizomycotina</taxon>
        <taxon>Dothideomycetes</taxon>
        <taxon>Pleosporomycetidae</taxon>
        <taxon>Pleosporales</taxon>
        <taxon>Pleosporineae</taxon>
        <taxon>Phaeosphaeriaceae</taxon>
        <taxon>Parastagonospora</taxon>
    </lineage>
</organism>
<dbReference type="AlphaFoldDB" id="A0A7U2IAL8"/>
<dbReference type="Proteomes" id="UP000663193">
    <property type="component" value="Chromosome 20"/>
</dbReference>
<keyword evidence="2" id="KW-1185">Reference proteome</keyword>
<gene>
    <name evidence="1" type="ORF">JI435_423210</name>
</gene>
<protein>
    <submittedName>
        <fullName evidence="1">Uncharacterized protein</fullName>
    </submittedName>
</protein>
<accession>A0A7U2IAL8</accession>
<reference evidence="2" key="1">
    <citation type="journal article" date="2021" name="BMC Genomics">
        <title>Chromosome-level genome assembly and manually-curated proteome of model necrotroph Parastagonospora nodorum Sn15 reveals a genome-wide trove of candidate effector homologs, and redundancy of virulence-related functions within an accessory chromosome.</title>
        <authorList>
            <person name="Bertazzoni S."/>
            <person name="Jones D.A.B."/>
            <person name="Phan H.T."/>
            <person name="Tan K.-C."/>
            <person name="Hane J.K."/>
        </authorList>
    </citation>
    <scope>NUCLEOTIDE SEQUENCE [LARGE SCALE GENOMIC DNA]</scope>
    <source>
        <strain evidence="2">SN15 / ATCC MYA-4574 / FGSC 10173)</strain>
    </source>
</reference>